<name>A0A917Q7W7_9HYPH</name>
<evidence type="ECO:0008006" key="3">
    <source>
        <dbReference type="Google" id="ProtNLM"/>
    </source>
</evidence>
<protein>
    <recommendedName>
        <fullName evidence="3">LPS-assembly lipoprotein</fullName>
    </recommendedName>
</protein>
<accession>A0A917Q7W7</accession>
<keyword evidence="2" id="KW-1185">Reference proteome</keyword>
<proteinExistence type="predicted"/>
<dbReference type="AlphaFoldDB" id="A0A917Q7W7"/>
<dbReference type="PROSITE" id="PS51318">
    <property type="entry name" value="TAT"/>
    <property type="match status" value="1"/>
</dbReference>
<dbReference type="Gene3D" id="3.30.160.150">
    <property type="entry name" value="Lipoprotein like domain"/>
    <property type="match status" value="1"/>
</dbReference>
<gene>
    <name evidence="1" type="ORF">GCM10011322_21580</name>
</gene>
<sequence>MSSPDPRARRAPTRRAVLSGLACLAALPLAGCLTPLYGTAASNVALEQQLRAIVVEPVAVAAGEEEVLGHYLRQELVFALDGTGSATTAGPKAYRLSVRANATVSTPIVDSVTLRASVASLTSSATYTLATMDGSVVDAGTVTGVVTYERTVQRFASVRAGRDARIRVAKRLAEEMRTRIAIALRTAPATAAASLSPRPAS</sequence>
<reference evidence="1 2" key="1">
    <citation type="journal article" date="2014" name="Int. J. Syst. Evol. Microbiol.">
        <title>Complete genome sequence of Corynebacterium casei LMG S-19264T (=DSM 44701T), isolated from a smear-ripened cheese.</title>
        <authorList>
            <consortium name="US DOE Joint Genome Institute (JGI-PGF)"/>
            <person name="Walter F."/>
            <person name="Albersmeier A."/>
            <person name="Kalinowski J."/>
            <person name="Ruckert C."/>
        </authorList>
    </citation>
    <scope>NUCLEOTIDE SEQUENCE [LARGE SCALE GENOMIC DNA]</scope>
    <source>
        <strain evidence="1 2">CGMCC 1.9161</strain>
    </source>
</reference>
<dbReference type="EMBL" id="BMMF01000005">
    <property type="protein sequence ID" value="GGK34520.1"/>
    <property type="molecule type" value="Genomic_DNA"/>
</dbReference>
<dbReference type="RefSeq" id="WP_188912619.1">
    <property type="nucleotide sequence ID" value="NZ_BMMF01000005.1"/>
</dbReference>
<organism evidence="1 2">
    <name type="scientific">Salinarimonas ramus</name>
    <dbReference type="NCBI Taxonomy" id="690164"/>
    <lineage>
        <taxon>Bacteria</taxon>
        <taxon>Pseudomonadati</taxon>
        <taxon>Pseudomonadota</taxon>
        <taxon>Alphaproteobacteria</taxon>
        <taxon>Hyphomicrobiales</taxon>
        <taxon>Salinarimonadaceae</taxon>
        <taxon>Salinarimonas</taxon>
    </lineage>
</organism>
<evidence type="ECO:0000313" key="1">
    <source>
        <dbReference type="EMBL" id="GGK34520.1"/>
    </source>
</evidence>
<evidence type="ECO:0000313" key="2">
    <source>
        <dbReference type="Proteomes" id="UP000600449"/>
    </source>
</evidence>
<dbReference type="Proteomes" id="UP000600449">
    <property type="component" value="Unassembled WGS sequence"/>
</dbReference>
<dbReference type="InterPro" id="IPR006311">
    <property type="entry name" value="TAT_signal"/>
</dbReference>
<comment type="caution">
    <text evidence="1">The sequence shown here is derived from an EMBL/GenBank/DDBJ whole genome shotgun (WGS) entry which is preliminary data.</text>
</comment>